<gene>
    <name evidence="6" type="ORF">DD666_07020</name>
</gene>
<evidence type="ECO:0000259" key="5">
    <source>
        <dbReference type="PROSITE" id="PS50931"/>
    </source>
</evidence>
<dbReference type="SUPFAM" id="SSF53850">
    <property type="entry name" value="Periplasmic binding protein-like II"/>
    <property type="match status" value="1"/>
</dbReference>
<dbReference type="Pfam" id="PF03466">
    <property type="entry name" value="LysR_substrate"/>
    <property type="match status" value="1"/>
</dbReference>
<dbReference type="PANTHER" id="PTHR30537:SF3">
    <property type="entry name" value="TRANSCRIPTIONAL REGULATORY PROTEIN"/>
    <property type="match status" value="1"/>
</dbReference>
<feature type="domain" description="HTH lysR-type" evidence="5">
    <location>
        <begin position="2"/>
        <end position="60"/>
    </location>
</feature>
<dbReference type="Proteomes" id="UP000264036">
    <property type="component" value="Unassembled WGS sequence"/>
</dbReference>
<reference evidence="6 7" key="1">
    <citation type="journal article" date="2018" name="Nat. Biotechnol.">
        <title>A standardized bacterial taxonomy based on genome phylogeny substantially revises the tree of life.</title>
        <authorList>
            <person name="Parks D.H."/>
            <person name="Chuvochina M."/>
            <person name="Waite D.W."/>
            <person name="Rinke C."/>
            <person name="Skarshewski A."/>
            <person name="Chaumeil P.A."/>
            <person name="Hugenholtz P."/>
        </authorList>
    </citation>
    <scope>NUCLEOTIDE SEQUENCE [LARGE SCALE GENOMIC DNA]</scope>
    <source>
        <strain evidence="6">UBA10707</strain>
    </source>
</reference>
<evidence type="ECO:0000256" key="2">
    <source>
        <dbReference type="ARBA" id="ARBA00023015"/>
    </source>
</evidence>
<dbReference type="EMBL" id="DOEK01000016">
    <property type="protein sequence ID" value="HBP29150.1"/>
    <property type="molecule type" value="Genomic_DNA"/>
</dbReference>
<comment type="caution">
    <text evidence="6">The sequence shown here is derived from an EMBL/GenBank/DDBJ whole genome shotgun (WGS) entry which is preliminary data.</text>
</comment>
<dbReference type="InterPro" id="IPR000847">
    <property type="entry name" value="LysR_HTH_N"/>
</dbReference>
<keyword evidence="2" id="KW-0805">Transcription regulation</keyword>
<dbReference type="InterPro" id="IPR005119">
    <property type="entry name" value="LysR_subst-bd"/>
</dbReference>
<dbReference type="InterPro" id="IPR036388">
    <property type="entry name" value="WH-like_DNA-bd_sf"/>
</dbReference>
<evidence type="ECO:0000256" key="1">
    <source>
        <dbReference type="ARBA" id="ARBA00009437"/>
    </source>
</evidence>
<dbReference type="InterPro" id="IPR058163">
    <property type="entry name" value="LysR-type_TF_proteobact-type"/>
</dbReference>
<dbReference type="PANTHER" id="PTHR30537">
    <property type="entry name" value="HTH-TYPE TRANSCRIPTIONAL REGULATOR"/>
    <property type="match status" value="1"/>
</dbReference>
<keyword evidence="3" id="KW-0238">DNA-binding</keyword>
<dbReference type="GO" id="GO:0006351">
    <property type="term" value="P:DNA-templated transcription"/>
    <property type="evidence" value="ECO:0007669"/>
    <property type="project" value="TreeGrafter"/>
</dbReference>
<accession>A0A356LDS9</accession>
<dbReference type="Gene3D" id="3.40.190.290">
    <property type="match status" value="1"/>
</dbReference>
<comment type="similarity">
    <text evidence="1">Belongs to the LysR transcriptional regulatory family.</text>
</comment>
<dbReference type="GO" id="GO:0003700">
    <property type="term" value="F:DNA-binding transcription factor activity"/>
    <property type="evidence" value="ECO:0007669"/>
    <property type="project" value="InterPro"/>
</dbReference>
<evidence type="ECO:0000313" key="7">
    <source>
        <dbReference type="Proteomes" id="UP000264036"/>
    </source>
</evidence>
<evidence type="ECO:0000256" key="4">
    <source>
        <dbReference type="ARBA" id="ARBA00023163"/>
    </source>
</evidence>
<evidence type="ECO:0000256" key="3">
    <source>
        <dbReference type="ARBA" id="ARBA00023125"/>
    </source>
</evidence>
<evidence type="ECO:0000313" key="6">
    <source>
        <dbReference type="EMBL" id="HBP29150.1"/>
    </source>
</evidence>
<proteinExistence type="inferred from homology"/>
<name>A0A356LDS9_9BURK</name>
<organism evidence="6 7">
    <name type="scientific">Advenella kashmirensis</name>
    <dbReference type="NCBI Taxonomy" id="310575"/>
    <lineage>
        <taxon>Bacteria</taxon>
        <taxon>Pseudomonadati</taxon>
        <taxon>Pseudomonadota</taxon>
        <taxon>Betaproteobacteria</taxon>
        <taxon>Burkholderiales</taxon>
        <taxon>Alcaligenaceae</taxon>
    </lineage>
</organism>
<dbReference type="SUPFAM" id="SSF46785">
    <property type="entry name" value="Winged helix' DNA-binding domain"/>
    <property type="match status" value="1"/>
</dbReference>
<dbReference type="Gene3D" id="1.10.10.10">
    <property type="entry name" value="Winged helix-like DNA-binding domain superfamily/Winged helix DNA-binding domain"/>
    <property type="match status" value="1"/>
</dbReference>
<keyword evidence="4" id="KW-0804">Transcription</keyword>
<sequence>MPDWDDIRYFLEVARTHRASAAAARLGVEHTTVTRRIRHLEADLGQLLFDKSRSSGFTLTRSGQQLLAHAEQMETHLYNAQEQILGVSQSPAGHVRVAATEAFGSCIIAPLCAQFQSQFPDMTIDVLPVPRFVSLTRREADIAITIERPARGPYVTRKLTDYTLLLYGTQSCFDRYGAVNTEADLHHHRFISYVDELLFSDQLRYLEDILPFTKPVIKSTSVIAQYYSCLQGHGLAILPCFLAGQNPQLIPVLQDRIGITRSFWIYYHEELKRLKRIVMLSEHLCDIIGNNRLLVQGRMPVQQVQ</sequence>
<dbReference type="GO" id="GO:0043565">
    <property type="term" value="F:sequence-specific DNA binding"/>
    <property type="evidence" value="ECO:0007669"/>
    <property type="project" value="TreeGrafter"/>
</dbReference>
<dbReference type="Pfam" id="PF00126">
    <property type="entry name" value="HTH_1"/>
    <property type="match status" value="1"/>
</dbReference>
<dbReference type="InterPro" id="IPR036390">
    <property type="entry name" value="WH_DNA-bd_sf"/>
</dbReference>
<dbReference type="PROSITE" id="PS50931">
    <property type="entry name" value="HTH_LYSR"/>
    <property type="match status" value="1"/>
</dbReference>
<dbReference type="AlphaFoldDB" id="A0A356LDS9"/>
<protein>
    <submittedName>
        <fullName evidence="6">LysR family transcriptional regulator</fullName>
    </submittedName>
</protein>